<evidence type="ECO:0000256" key="3">
    <source>
        <dbReference type="ARBA" id="ARBA00022691"/>
    </source>
</evidence>
<keyword evidence="1 5" id="KW-0489">Methyltransferase</keyword>
<dbReference type="SUPFAM" id="SSF53335">
    <property type="entry name" value="S-adenosyl-L-methionine-dependent methyltransferases"/>
    <property type="match status" value="1"/>
</dbReference>
<dbReference type="GO" id="GO:0032259">
    <property type="term" value="P:methylation"/>
    <property type="evidence" value="ECO:0007669"/>
    <property type="project" value="UniProtKB-KW"/>
</dbReference>
<keyword evidence="2 5" id="KW-0808">Transferase</keyword>
<evidence type="ECO:0000313" key="5">
    <source>
        <dbReference type="EMBL" id="KGR85040.1"/>
    </source>
</evidence>
<dbReference type="InterPro" id="IPR029063">
    <property type="entry name" value="SAM-dependent_MTases_sf"/>
</dbReference>
<dbReference type="CDD" id="cd02440">
    <property type="entry name" value="AdoMet_MTases"/>
    <property type="match status" value="1"/>
</dbReference>
<dbReference type="InterPro" id="IPR041698">
    <property type="entry name" value="Methyltransf_25"/>
</dbReference>
<dbReference type="Gene3D" id="3.40.50.150">
    <property type="entry name" value="Vaccinia Virus protein VP39"/>
    <property type="match status" value="1"/>
</dbReference>
<gene>
    <name evidence="5" type="ORF">CD32_11370</name>
</gene>
<evidence type="ECO:0000256" key="1">
    <source>
        <dbReference type="ARBA" id="ARBA00022603"/>
    </source>
</evidence>
<dbReference type="RefSeq" id="WP_036154606.1">
    <property type="nucleotide sequence ID" value="NZ_AVCX01000006.1"/>
</dbReference>
<organism evidence="5 6">
    <name type="scientific">Lysinibacillus odysseyi 34hs-1 = NBRC 100172</name>
    <dbReference type="NCBI Taxonomy" id="1220589"/>
    <lineage>
        <taxon>Bacteria</taxon>
        <taxon>Bacillati</taxon>
        <taxon>Bacillota</taxon>
        <taxon>Bacilli</taxon>
        <taxon>Bacillales</taxon>
        <taxon>Bacillaceae</taxon>
        <taxon>Lysinibacillus</taxon>
    </lineage>
</organism>
<dbReference type="OrthoDB" id="9804312at2"/>
<comment type="caution">
    <text evidence="5">The sequence shown here is derived from an EMBL/GenBank/DDBJ whole genome shotgun (WGS) entry which is preliminary data.</text>
</comment>
<dbReference type="Proteomes" id="UP000030437">
    <property type="component" value="Unassembled WGS sequence"/>
</dbReference>
<name>A0A0A3INI6_9BACI</name>
<feature type="domain" description="Methyltransferase" evidence="4">
    <location>
        <begin position="60"/>
        <end position="154"/>
    </location>
</feature>
<dbReference type="STRING" id="1220589.CD32_11370"/>
<dbReference type="PANTHER" id="PTHR43464:SF19">
    <property type="entry name" value="UBIQUINONE BIOSYNTHESIS O-METHYLTRANSFERASE, MITOCHONDRIAL"/>
    <property type="match status" value="1"/>
</dbReference>
<sequence>MLVKSNEELLTMLDSLLREPQDFWNEFYQNQSKPVPFFVNKPDENIVSYFKNKQIQAGNVLELGCGAGRNAIYLAKQGCSVVGVDLSEKALEWAKQRTQGTNLSIEWICANIFELDLPENSFDFIYDSGCFHHIAPHRRSTYLKLIQKLVKPNGYFALCSFERGGPYGGSAISDEEVYKKRSLDGGLGYTKETLQDIFQAWKAIEVRNMKAMSAEDDYFGLDGFLVGLFQKTENNLV</sequence>
<evidence type="ECO:0000256" key="2">
    <source>
        <dbReference type="ARBA" id="ARBA00022679"/>
    </source>
</evidence>
<evidence type="ECO:0000259" key="4">
    <source>
        <dbReference type="Pfam" id="PF13649"/>
    </source>
</evidence>
<accession>A0A0A3INI6</accession>
<protein>
    <submittedName>
        <fullName evidence="5">Methyltransferase</fullName>
    </submittedName>
</protein>
<keyword evidence="6" id="KW-1185">Reference proteome</keyword>
<dbReference type="PANTHER" id="PTHR43464">
    <property type="entry name" value="METHYLTRANSFERASE"/>
    <property type="match status" value="1"/>
</dbReference>
<dbReference type="Pfam" id="PF13649">
    <property type="entry name" value="Methyltransf_25"/>
    <property type="match status" value="1"/>
</dbReference>
<reference evidence="5 6" key="1">
    <citation type="submission" date="2014-02" db="EMBL/GenBank/DDBJ databases">
        <title>Draft genome sequence of Lysinibacillus odysseyi NBRC 100172.</title>
        <authorList>
            <person name="Zhang F."/>
            <person name="Wang G."/>
            <person name="Zhang L."/>
        </authorList>
    </citation>
    <scope>NUCLEOTIDE SEQUENCE [LARGE SCALE GENOMIC DNA]</scope>
    <source>
        <strain evidence="5 6">NBRC 100172</strain>
    </source>
</reference>
<dbReference type="eggNOG" id="COG2890">
    <property type="taxonomic scope" value="Bacteria"/>
</dbReference>
<dbReference type="GO" id="GO:0008168">
    <property type="term" value="F:methyltransferase activity"/>
    <property type="evidence" value="ECO:0007669"/>
    <property type="project" value="UniProtKB-KW"/>
</dbReference>
<evidence type="ECO:0000313" key="6">
    <source>
        <dbReference type="Proteomes" id="UP000030437"/>
    </source>
</evidence>
<proteinExistence type="predicted"/>
<dbReference type="EMBL" id="JPVP01000055">
    <property type="protein sequence ID" value="KGR85040.1"/>
    <property type="molecule type" value="Genomic_DNA"/>
</dbReference>
<dbReference type="AlphaFoldDB" id="A0A0A3INI6"/>
<keyword evidence="3" id="KW-0949">S-adenosyl-L-methionine</keyword>